<dbReference type="EMBL" id="CP002637">
    <property type="protein sequence ID" value="AEC01169.1"/>
    <property type="molecule type" value="Genomic_DNA"/>
</dbReference>
<sequence>MVLYHGSNATVEHPRLIKQNRYLDFGFGFYTTTNRAQAVNFAGKVAARRRTGEATLNIYSVDEAEAFQQCSLLRFADADEAWLDFVMANRQGVYQGRQYDLIYGAVANDDVYRVLALYMTGVMDREQTLAALKIRRLFNQLVFATEKALQYLHFEGRELV</sequence>
<name>C9LUU3_SELS3</name>
<keyword evidence="4" id="KW-1185">Reference proteome</keyword>
<protein>
    <recommendedName>
        <fullName evidence="5">Sortase</fullName>
    </recommendedName>
</protein>
<dbReference type="AlphaFoldDB" id="C9LUU3"/>
<evidence type="ECO:0000313" key="4">
    <source>
        <dbReference type="Proteomes" id="UP000011124"/>
    </source>
</evidence>
<gene>
    <name evidence="1" type="ordered locus">Selsp_2223</name>
    <name evidence="2" type="ORF">SELSPUOL_01233</name>
</gene>
<dbReference type="eggNOG" id="ENOG5032UDM">
    <property type="taxonomic scope" value="Bacteria"/>
</dbReference>
<dbReference type="STRING" id="546271.Selsp_2223"/>
<dbReference type="EMBL" id="ACKP02000019">
    <property type="protein sequence ID" value="EEX77359.1"/>
    <property type="molecule type" value="Genomic_DNA"/>
</dbReference>
<evidence type="ECO:0000313" key="1">
    <source>
        <dbReference type="EMBL" id="AEC01169.1"/>
    </source>
</evidence>
<dbReference type="Proteomes" id="UP000011124">
    <property type="component" value="Chromosome"/>
</dbReference>
<evidence type="ECO:0000313" key="2">
    <source>
        <dbReference type="EMBL" id="EEX77359.1"/>
    </source>
</evidence>
<dbReference type="InterPro" id="IPR025051">
    <property type="entry name" value="DUF3990"/>
</dbReference>
<evidence type="ECO:0008006" key="5">
    <source>
        <dbReference type="Google" id="ProtNLM"/>
    </source>
</evidence>
<accession>C9LUU3</accession>
<reference evidence="2 3" key="1">
    <citation type="submission" date="2009-09" db="EMBL/GenBank/DDBJ databases">
        <authorList>
            <person name="Weinstock G."/>
            <person name="Sodergren E."/>
            <person name="Clifton S."/>
            <person name="Fulton L."/>
            <person name="Fulton B."/>
            <person name="Courtney L."/>
            <person name="Fronick C."/>
            <person name="Harrison M."/>
            <person name="Strong C."/>
            <person name="Farmer C."/>
            <person name="Delahaunty K."/>
            <person name="Markovic C."/>
            <person name="Hall O."/>
            <person name="Minx P."/>
            <person name="Tomlinson C."/>
            <person name="Mitreva M."/>
            <person name="Nelson J."/>
            <person name="Hou S."/>
            <person name="Wollam A."/>
            <person name="Pepin K.H."/>
            <person name="Johnson M."/>
            <person name="Bhonagiri V."/>
            <person name="Nash W.E."/>
            <person name="Warren W."/>
            <person name="Chinwalla A."/>
            <person name="Mardis E.R."/>
            <person name="Wilson R.K."/>
        </authorList>
    </citation>
    <scope>NUCLEOTIDE SEQUENCE [LARGE SCALE GENOMIC DNA]</scope>
    <source>
        <strain evidence="2">ATCC 35185</strain>
        <strain evidence="3">ATCC 35185 / DSM 20758 / VPI D19B-28</strain>
    </source>
</reference>
<dbReference type="HOGENOM" id="CLU_075559_1_0_9"/>
<dbReference type="OrthoDB" id="9813772at2"/>
<proteinExistence type="predicted"/>
<organism evidence="2 3">
    <name type="scientific">Selenomonas sputigena (strain ATCC 35185 / DSM 20758 / CCUG 44933 / VPI D19B-28)</name>
    <dbReference type="NCBI Taxonomy" id="546271"/>
    <lineage>
        <taxon>Bacteria</taxon>
        <taxon>Bacillati</taxon>
        <taxon>Bacillota</taxon>
        <taxon>Negativicutes</taxon>
        <taxon>Selenomonadales</taxon>
        <taxon>Selenomonadaceae</taxon>
        <taxon>Selenomonas</taxon>
    </lineage>
</organism>
<dbReference type="Proteomes" id="UP000003505">
    <property type="component" value="Unassembled WGS sequence"/>
</dbReference>
<evidence type="ECO:0000313" key="3">
    <source>
        <dbReference type="Proteomes" id="UP000003505"/>
    </source>
</evidence>
<dbReference type="KEGG" id="ssg:Selsp_2223"/>
<reference evidence="1 4" key="2">
    <citation type="submission" date="2011-04" db="EMBL/GenBank/DDBJ databases">
        <title>The complete genome of Selenomonas sputigena DSM 20758.</title>
        <authorList>
            <consortium name="US DOE Joint Genome Institute (JGI-PGF)"/>
            <person name="Lucas S."/>
            <person name="Copeland A."/>
            <person name="Lapidus A."/>
            <person name="Bruce D."/>
            <person name="Goodwin L."/>
            <person name="Pitluck S."/>
            <person name="Peters L."/>
            <person name="Kyrpides N."/>
            <person name="Mavromatis K."/>
            <person name="Ivanova N."/>
            <person name="Ovchinnikova G."/>
            <person name="Teshima H."/>
            <person name="Detter J.C."/>
            <person name="Tapia R."/>
            <person name="Han C."/>
            <person name="Land M."/>
            <person name="Hauser L."/>
            <person name="Markowitz V."/>
            <person name="Cheng J.-F."/>
            <person name="Hugenholtz P."/>
            <person name="Woyke T."/>
            <person name="Wu D."/>
            <person name="Gronow S."/>
            <person name="Wellnitz S."/>
            <person name="Schneider S."/>
            <person name="Klenk H.-P."/>
            <person name="Eisen J.A."/>
        </authorList>
    </citation>
    <scope>NUCLEOTIDE SEQUENCE [LARGE SCALE GENOMIC DNA]</scope>
    <source>
        <strain evidence="1">ATCC 35185</strain>
        <strain evidence="4">ATCC 35185 / DSM 20758 / VPI D19B-28</strain>
    </source>
</reference>
<dbReference type="Pfam" id="PF13151">
    <property type="entry name" value="DUF3990"/>
    <property type="match status" value="1"/>
</dbReference>
<dbReference type="RefSeq" id="WP_006192514.1">
    <property type="nucleotide sequence ID" value="NC_015437.1"/>
</dbReference>